<feature type="domain" description="ABC transporter" evidence="4">
    <location>
        <begin position="4"/>
        <end position="232"/>
    </location>
</feature>
<dbReference type="InterPro" id="IPR027417">
    <property type="entry name" value="P-loop_NTPase"/>
</dbReference>
<dbReference type="InterPro" id="IPR003593">
    <property type="entry name" value="AAA+_ATPase"/>
</dbReference>
<dbReference type="CDD" id="cd03230">
    <property type="entry name" value="ABC_DR_subfamily_A"/>
    <property type="match status" value="1"/>
</dbReference>
<dbReference type="Pfam" id="PF00005">
    <property type="entry name" value="ABC_tran"/>
    <property type="match status" value="1"/>
</dbReference>
<dbReference type="GO" id="GO:0005524">
    <property type="term" value="F:ATP binding"/>
    <property type="evidence" value="ECO:0007669"/>
    <property type="project" value="UniProtKB-KW"/>
</dbReference>
<evidence type="ECO:0000313" key="6">
    <source>
        <dbReference type="Proteomes" id="UP000075430"/>
    </source>
</evidence>
<keyword evidence="3 5" id="KW-0067">ATP-binding</keyword>
<dbReference type="RefSeq" id="WP_061521340.1">
    <property type="nucleotide sequence ID" value="NZ_JARLZY010000016.1"/>
</dbReference>
<evidence type="ECO:0000313" key="5">
    <source>
        <dbReference type="EMBL" id="KXZ21043.1"/>
    </source>
</evidence>
<keyword evidence="6" id="KW-1185">Reference proteome</keyword>
<organism evidence="5 6">
    <name type="scientific">Bacillus nakamurai</name>
    <dbReference type="NCBI Taxonomy" id="1793963"/>
    <lineage>
        <taxon>Bacteria</taxon>
        <taxon>Bacillati</taxon>
        <taxon>Bacillota</taxon>
        <taxon>Bacilli</taxon>
        <taxon>Bacillales</taxon>
        <taxon>Bacillaceae</taxon>
        <taxon>Bacillus</taxon>
    </lineage>
</organism>
<protein>
    <submittedName>
        <fullName evidence="5">Multidrug ABC transporter ATP-binding protein</fullName>
    </submittedName>
</protein>
<accession>A0A150F8K8</accession>
<dbReference type="EMBL" id="LSBA01000008">
    <property type="protein sequence ID" value="KXZ21043.1"/>
    <property type="molecule type" value="Genomic_DNA"/>
</dbReference>
<gene>
    <name evidence="5" type="ORF">AXI58_13775</name>
</gene>
<evidence type="ECO:0000256" key="1">
    <source>
        <dbReference type="ARBA" id="ARBA00022448"/>
    </source>
</evidence>
<dbReference type="PROSITE" id="PS50893">
    <property type="entry name" value="ABC_TRANSPORTER_2"/>
    <property type="match status" value="1"/>
</dbReference>
<dbReference type="SMART" id="SM00382">
    <property type="entry name" value="AAA"/>
    <property type="match status" value="1"/>
</dbReference>
<dbReference type="InterPro" id="IPR003439">
    <property type="entry name" value="ABC_transporter-like_ATP-bd"/>
</dbReference>
<dbReference type="STRING" id="1793963.AXI58_13775"/>
<dbReference type="Gene3D" id="3.40.50.300">
    <property type="entry name" value="P-loop containing nucleotide triphosphate hydrolases"/>
    <property type="match status" value="1"/>
</dbReference>
<dbReference type="AlphaFoldDB" id="A0A150F8K8"/>
<dbReference type="PANTHER" id="PTHR42939:SF1">
    <property type="entry name" value="ABC TRANSPORTER ATP-BINDING PROTEIN ALBC-RELATED"/>
    <property type="match status" value="1"/>
</dbReference>
<dbReference type="PANTHER" id="PTHR42939">
    <property type="entry name" value="ABC TRANSPORTER ATP-BINDING PROTEIN ALBC-RELATED"/>
    <property type="match status" value="1"/>
</dbReference>
<name>A0A150F8K8_9BACI</name>
<proteinExistence type="predicted"/>
<dbReference type="Proteomes" id="UP000075430">
    <property type="component" value="Unassembled WGS sequence"/>
</dbReference>
<keyword evidence="2" id="KW-0547">Nucleotide-binding</keyword>
<evidence type="ECO:0000256" key="2">
    <source>
        <dbReference type="ARBA" id="ARBA00022741"/>
    </source>
</evidence>
<evidence type="ECO:0000259" key="4">
    <source>
        <dbReference type="PROSITE" id="PS50893"/>
    </source>
</evidence>
<comment type="caution">
    <text evidence="5">The sequence shown here is derived from an EMBL/GenBank/DDBJ whole genome shotgun (WGS) entry which is preliminary data.</text>
</comment>
<evidence type="ECO:0000256" key="3">
    <source>
        <dbReference type="ARBA" id="ARBA00022840"/>
    </source>
</evidence>
<sequence length="240" mass="27023">MQLMQVQNLSKCYRNGDGIEHLSFSIQRGEIVALLGPNGAGKTTTIRCLTGLYKPDKGDILIEGSPPGHINVQKKVALIPDQPYLYPALTAAEHIQFRARGYHPGKKDLKERVYHALKEVHLEEKANQLCGQLSRGQKQRVVLAGAIVQDALLYILDEPTVGLDIPSKQWLSNWLKTKTNQGCSAFVSTHSLEFVLETADRVILIRDGKLMQSLKIPQFEEEQAEWRKEVIRLLGEWSDE</sequence>
<dbReference type="SUPFAM" id="SSF52540">
    <property type="entry name" value="P-loop containing nucleoside triphosphate hydrolases"/>
    <property type="match status" value="1"/>
</dbReference>
<keyword evidence="1" id="KW-0813">Transport</keyword>
<dbReference type="GO" id="GO:0016887">
    <property type="term" value="F:ATP hydrolysis activity"/>
    <property type="evidence" value="ECO:0007669"/>
    <property type="project" value="InterPro"/>
</dbReference>
<dbReference type="OrthoDB" id="9804819at2"/>
<reference evidence="6" key="1">
    <citation type="submission" date="2016-02" db="EMBL/GenBank/DDBJ databases">
        <authorList>
            <person name="Dunlap C."/>
        </authorList>
    </citation>
    <scope>NUCLEOTIDE SEQUENCE [LARGE SCALE GENOMIC DNA]</scope>
    <source>
        <strain evidence="6">NRRL B-41092</strain>
    </source>
</reference>
<dbReference type="InterPro" id="IPR051782">
    <property type="entry name" value="ABC_Transporter_VariousFunc"/>
</dbReference>